<evidence type="ECO:0000256" key="1">
    <source>
        <dbReference type="ARBA" id="ARBA00022531"/>
    </source>
</evidence>
<dbReference type="PANTHER" id="PTHR47199:SF2">
    <property type="entry name" value="PHOTOSYSTEM II STABILITY_ASSEMBLY FACTOR HCF136, CHLOROPLASTIC"/>
    <property type="match status" value="1"/>
</dbReference>
<accession>A0A078LKV2</accession>
<feature type="domain" description="Photosynthesis system II assembly factor Ycf48/Hcf136-like" evidence="3">
    <location>
        <begin position="119"/>
        <end position="284"/>
    </location>
</feature>
<dbReference type="GO" id="GO:0016787">
    <property type="term" value="F:hydrolase activity"/>
    <property type="evidence" value="ECO:0007669"/>
    <property type="project" value="UniProtKB-KW"/>
</dbReference>
<dbReference type="OrthoDB" id="9813892at2"/>
<reference evidence="4 5" key="1">
    <citation type="submission" date="2014-07" db="EMBL/GenBank/DDBJ databases">
        <authorList>
            <person name="Urmite Genomes Urmite Genomes"/>
        </authorList>
    </citation>
    <scope>NUCLEOTIDE SEQUENCE [LARGE SCALE GENOMIC DNA]</scope>
    <source>
        <strain evidence="4 5">20_BN</strain>
    </source>
</reference>
<proteinExistence type="predicted"/>
<organism evidence="4 5">
    <name type="scientific">Pseudomonas saudiphocaensis</name>
    <dbReference type="NCBI Taxonomy" id="1499686"/>
    <lineage>
        <taxon>Bacteria</taxon>
        <taxon>Pseudomonadati</taxon>
        <taxon>Pseudomonadota</taxon>
        <taxon>Gammaproteobacteria</taxon>
        <taxon>Pseudomonadales</taxon>
        <taxon>Pseudomonadaceae</taxon>
        <taxon>Pseudomonas</taxon>
    </lineage>
</organism>
<evidence type="ECO:0000259" key="3">
    <source>
        <dbReference type="Pfam" id="PF14870"/>
    </source>
</evidence>
<dbReference type="PANTHER" id="PTHR47199">
    <property type="entry name" value="PHOTOSYSTEM II STABILITY/ASSEMBLY FACTOR HCF136, CHLOROPLASTIC"/>
    <property type="match status" value="1"/>
</dbReference>
<dbReference type="RefSeq" id="WP_037022161.1">
    <property type="nucleotide sequence ID" value="NZ_CCSF01000001.1"/>
</dbReference>
<dbReference type="eggNOG" id="COG4447">
    <property type="taxonomic scope" value="Bacteria"/>
</dbReference>
<dbReference type="STRING" id="1499686.BN1079_00581"/>
<dbReference type="Proteomes" id="UP000053902">
    <property type="component" value="Unassembled WGS sequence"/>
</dbReference>
<dbReference type="InterPro" id="IPR028203">
    <property type="entry name" value="PSII_CF48-like_dom"/>
</dbReference>
<dbReference type="HOGENOM" id="CLU_063224_0_0_6"/>
<dbReference type="GO" id="GO:0009523">
    <property type="term" value="C:photosystem II"/>
    <property type="evidence" value="ECO:0007669"/>
    <property type="project" value="UniProtKB-KW"/>
</dbReference>
<dbReference type="GO" id="GO:0015979">
    <property type="term" value="P:photosynthesis"/>
    <property type="evidence" value="ECO:0007669"/>
    <property type="project" value="UniProtKB-KW"/>
</dbReference>
<dbReference type="AlphaFoldDB" id="A0A078LKV2"/>
<dbReference type="SUPFAM" id="SSF110296">
    <property type="entry name" value="Oligoxyloglucan reducing end-specific cellobiohydrolase"/>
    <property type="match status" value="1"/>
</dbReference>
<protein>
    <submittedName>
        <fullName evidence="4">BNR repeat-containing glycosyl hydrolase</fullName>
    </submittedName>
</protein>
<dbReference type="Pfam" id="PF14870">
    <property type="entry name" value="PSII_BNR"/>
    <property type="match status" value="1"/>
</dbReference>
<sequence length="328" mass="36310">MLESTLSWAGRLSPWLIIGALSYAALFIKPTVNPPPLNQPLLETRDAFFDAEVYDQHVWAVGQNGALLESLDGGKSWSREEVPGRDNLQGIAVSPEGTVVVVGNQGRLWVKQADGSWKEQLTLGEDAVAKLLDVTFIDGHFWVVGEIGTLLRADALARQWQQLSIDEDITLNSIVPGANDDLWIAAEFGRLLHSVDHGQTWQEQELGSESLRAVHFNGPVGVAVGNRGGFYLSENAGANWREVPAFTEEHLYDVTFHQGRWIATGDRGALYQSRETVPARGWQRWNPEGLDKSYHSRLLNTDRGVLLVGKQVGLLSADELQLLIKENQ</sequence>
<keyword evidence="4" id="KW-0378">Hydrolase</keyword>
<evidence type="ECO:0000313" key="4">
    <source>
        <dbReference type="EMBL" id="CDZ93293.1"/>
    </source>
</evidence>
<evidence type="ECO:0000313" key="5">
    <source>
        <dbReference type="Proteomes" id="UP000053902"/>
    </source>
</evidence>
<dbReference type="Gene3D" id="2.130.10.10">
    <property type="entry name" value="YVTN repeat-like/Quinoprotein amine dehydrogenase"/>
    <property type="match status" value="1"/>
</dbReference>
<dbReference type="EMBL" id="CCSF01000001">
    <property type="protein sequence ID" value="CDZ93293.1"/>
    <property type="molecule type" value="Genomic_DNA"/>
</dbReference>
<evidence type="ECO:0000256" key="2">
    <source>
        <dbReference type="ARBA" id="ARBA00023276"/>
    </source>
</evidence>
<keyword evidence="5" id="KW-1185">Reference proteome</keyword>
<keyword evidence="1" id="KW-0602">Photosynthesis</keyword>
<name>A0A078LKV2_9PSED</name>
<gene>
    <name evidence="4" type="ORF">BN1079_00581</name>
</gene>
<keyword evidence="2" id="KW-0604">Photosystem II</keyword>
<dbReference type="InterPro" id="IPR015943">
    <property type="entry name" value="WD40/YVTN_repeat-like_dom_sf"/>
</dbReference>